<evidence type="ECO:0000256" key="2">
    <source>
        <dbReference type="SAM" id="Coils"/>
    </source>
</evidence>
<dbReference type="GO" id="GO:0006995">
    <property type="term" value="P:cellular response to nitrogen starvation"/>
    <property type="evidence" value="ECO:0007669"/>
    <property type="project" value="TreeGrafter"/>
</dbReference>
<evidence type="ECO:0000259" key="3">
    <source>
        <dbReference type="Pfam" id="PF04111"/>
    </source>
</evidence>
<feature type="coiled-coil region" evidence="2">
    <location>
        <begin position="187"/>
        <end position="270"/>
    </location>
</feature>
<organism evidence="5">
    <name type="scientific">Lachancea kluyveri</name>
    <name type="common">Yeast</name>
    <name type="synonym">Saccharomyces kluyveri</name>
    <dbReference type="NCBI Taxonomy" id="4934"/>
    <lineage>
        <taxon>Eukaryota</taxon>
        <taxon>Fungi</taxon>
        <taxon>Dikarya</taxon>
        <taxon>Ascomycota</taxon>
        <taxon>Saccharomycotina</taxon>
        <taxon>Saccharomycetes</taxon>
        <taxon>Saccharomycetales</taxon>
        <taxon>Saccharomycetaceae</taxon>
        <taxon>Lachancea</taxon>
    </lineage>
</organism>
<name>Q4A1B8_LACKL</name>
<reference evidence="5" key="1">
    <citation type="submission" date="2005-08" db="EMBL/GenBank/DDBJ databases">
        <title>Phylogeny and biochemistry of the autophagy protein beclin 1.</title>
        <authorList>
            <person name="Botti J."/>
            <person name="Djavaheri-Mergny M."/>
            <person name="Codogno P."/>
            <person name="Oriol R."/>
        </authorList>
    </citation>
    <scope>NUCLEOTIDE SEQUENCE</scope>
</reference>
<sequence length="455" mass="52077">MKCQNCQLPVEVDHSLVDLSLAQRKLLLNSGGEPPSQVYRIPQERLQKLSHIRKPSELSLQKSVVNSLDSYVFLHGDSSTLQRSNNIIASSGEEESGDDEEEDSTTKTLSSHVNALTNIFNILSSKGNIDYPVCQDCCDLLMQRLKSEYDDAIKERGIYSSFLSRLQKQQELDALKPKKQIYSSEEVDGMKIEQEKLLQELLELEKQDDELVQEIVELEKQLQLKNEQQAKELQKQNLEDLEKIEFVKEVQSLKNQYELTLNNLDKLRKTNIFNETFRISHDGPFGTINRLRLGGFDEVRVPWQEINAAMGQLVLLLATISTRLHFKLDGYRLRPMGSFSKVEKFDVDAQDWVSYDAFNNGEFKLGKFFYKETSFDKALECILAVVDQMASRLSSTSTEQEVIELPYTMHNDKINGITIKLFGNKPNIEWTTACKLLLTNAKWLLAFSSSRISPT</sequence>
<dbReference type="GO" id="GO:0034271">
    <property type="term" value="C:phosphatidylinositol 3-kinase complex, class III, type I"/>
    <property type="evidence" value="ECO:0007669"/>
    <property type="project" value="TreeGrafter"/>
</dbReference>
<dbReference type="GO" id="GO:0000045">
    <property type="term" value="P:autophagosome assembly"/>
    <property type="evidence" value="ECO:0007669"/>
    <property type="project" value="TreeGrafter"/>
</dbReference>
<feature type="domain" description="Atg6/beclin coiled-coil" evidence="4">
    <location>
        <begin position="132"/>
        <end position="264"/>
    </location>
</feature>
<dbReference type="GO" id="GO:0000407">
    <property type="term" value="C:phagophore assembly site"/>
    <property type="evidence" value="ECO:0007669"/>
    <property type="project" value="TreeGrafter"/>
</dbReference>
<dbReference type="Pfam" id="PF17675">
    <property type="entry name" value="APG6_N"/>
    <property type="match status" value="1"/>
</dbReference>
<evidence type="ECO:0000256" key="1">
    <source>
        <dbReference type="ARBA" id="ARBA00005965"/>
    </source>
</evidence>
<evidence type="ECO:0000259" key="4">
    <source>
        <dbReference type="Pfam" id="PF17675"/>
    </source>
</evidence>
<keyword evidence="2" id="KW-0175">Coiled coil</keyword>
<dbReference type="InterPro" id="IPR007243">
    <property type="entry name" value="Atg6/Beclin"/>
</dbReference>
<dbReference type="Gene3D" id="1.10.418.40">
    <property type="entry name" value="Autophagy protein 6/Beclin 1"/>
    <property type="match status" value="1"/>
</dbReference>
<feature type="domain" description="Atg6 BARA" evidence="3">
    <location>
        <begin position="267"/>
        <end position="449"/>
    </location>
</feature>
<dbReference type="GO" id="GO:0030674">
    <property type="term" value="F:protein-macromolecule adaptor activity"/>
    <property type="evidence" value="ECO:0007669"/>
    <property type="project" value="TreeGrafter"/>
</dbReference>
<dbReference type="GO" id="GO:0043548">
    <property type="term" value="F:phosphatidylinositol 3-kinase binding"/>
    <property type="evidence" value="ECO:0007669"/>
    <property type="project" value="TreeGrafter"/>
</dbReference>
<dbReference type="InterPro" id="IPR041691">
    <property type="entry name" value="Atg6/beclin_CC"/>
</dbReference>
<dbReference type="PANTHER" id="PTHR12768:SF4">
    <property type="entry name" value="BECLIN-1"/>
    <property type="match status" value="1"/>
</dbReference>
<dbReference type="PANTHER" id="PTHR12768">
    <property type="entry name" value="BECLIN 1"/>
    <property type="match status" value="1"/>
</dbReference>
<accession>Q4A1B8</accession>
<dbReference type="GO" id="GO:0034272">
    <property type="term" value="C:phosphatidylinositol 3-kinase complex, class III, type II"/>
    <property type="evidence" value="ECO:0007669"/>
    <property type="project" value="TreeGrafter"/>
</dbReference>
<dbReference type="EMBL" id="AM072828">
    <property type="protein sequence ID" value="CAJ26343.1"/>
    <property type="molecule type" value="mRNA"/>
</dbReference>
<comment type="similarity">
    <text evidence="1">Belongs to the beclin family.</text>
</comment>
<protein>
    <submittedName>
        <fullName evidence="5">Beclin 1</fullName>
    </submittedName>
</protein>
<dbReference type="Pfam" id="PF04111">
    <property type="entry name" value="APG6"/>
    <property type="match status" value="1"/>
</dbReference>
<dbReference type="GO" id="GO:0000423">
    <property type="term" value="P:mitophagy"/>
    <property type="evidence" value="ECO:0007669"/>
    <property type="project" value="TreeGrafter"/>
</dbReference>
<proteinExistence type="evidence at transcript level"/>
<evidence type="ECO:0000313" key="5">
    <source>
        <dbReference type="EMBL" id="CAJ26343.1"/>
    </source>
</evidence>
<dbReference type="InterPro" id="IPR040455">
    <property type="entry name" value="Atg6_BARA"/>
</dbReference>
<dbReference type="GO" id="GO:0045324">
    <property type="term" value="P:late endosome to vacuole transport"/>
    <property type="evidence" value="ECO:0007669"/>
    <property type="project" value="TreeGrafter"/>
</dbReference>
<dbReference type="InterPro" id="IPR038274">
    <property type="entry name" value="Atg6/Beclin_C_sf"/>
</dbReference>
<gene>
    <name evidence="5" type="primary">atg6</name>
</gene>
<dbReference type="AlphaFoldDB" id="Q4A1B8"/>